<feature type="domain" description="HTH merR-type" evidence="2">
    <location>
        <begin position="11"/>
        <end position="80"/>
    </location>
</feature>
<evidence type="ECO:0000259" key="2">
    <source>
        <dbReference type="PROSITE" id="PS50937"/>
    </source>
</evidence>
<sequence length="256" mass="28211">MRDEAADGRYLLTIGQLAGYAGVTIKAVRVYHDRGLLPEPPRDSSGYRRYGAEHAVQLVRIRTLAAAGVPLARIRELLAAGPEAFTAAIEEIDHNLRERAAEIERTRVQIAELRAGDTLFVSPPVAGYLAQLRAAGISERTVRLERDLWILLQSVAPQHAAAWVADKLDAIADQEFRTLYREYDAAYDWARDDPRLAAVAERTRRWYAGRETGVESGPLPDATITRLAAATAAASSPAWARIGELTQRADDNRAET</sequence>
<evidence type="ECO:0000313" key="4">
    <source>
        <dbReference type="Proteomes" id="UP000239415"/>
    </source>
</evidence>
<proteinExistence type="predicted"/>
<dbReference type="GO" id="GO:0003677">
    <property type="term" value="F:DNA binding"/>
    <property type="evidence" value="ECO:0007669"/>
    <property type="project" value="UniProtKB-KW"/>
</dbReference>
<dbReference type="InterPro" id="IPR009061">
    <property type="entry name" value="DNA-bd_dom_put_sf"/>
</dbReference>
<keyword evidence="4" id="KW-1185">Reference proteome</keyword>
<accession>A0A2T0KEY2</accession>
<dbReference type="PANTHER" id="PTHR30204:SF93">
    <property type="entry name" value="HTH MERR-TYPE DOMAIN-CONTAINING PROTEIN"/>
    <property type="match status" value="1"/>
</dbReference>
<dbReference type="RefSeq" id="WP_239166215.1">
    <property type="nucleotide sequence ID" value="NZ_BOMO01000036.1"/>
</dbReference>
<reference evidence="3 4" key="1">
    <citation type="submission" date="2018-03" db="EMBL/GenBank/DDBJ databases">
        <title>Genomic Encyclopedia of Archaeal and Bacterial Type Strains, Phase II (KMG-II): from individual species to whole genera.</title>
        <authorList>
            <person name="Goeker M."/>
        </authorList>
    </citation>
    <scope>NUCLEOTIDE SEQUENCE [LARGE SCALE GENOMIC DNA]</scope>
    <source>
        <strain evidence="3 4">DSM 43146</strain>
    </source>
</reference>
<dbReference type="AlphaFoldDB" id="A0A2T0KEY2"/>
<dbReference type="InterPro" id="IPR000551">
    <property type="entry name" value="MerR-type_HTH_dom"/>
</dbReference>
<dbReference type="EMBL" id="PVMZ01000005">
    <property type="protein sequence ID" value="PRX21939.1"/>
    <property type="molecule type" value="Genomic_DNA"/>
</dbReference>
<dbReference type="PROSITE" id="PS50937">
    <property type="entry name" value="HTH_MERR_2"/>
    <property type="match status" value="1"/>
</dbReference>
<comment type="caution">
    <text evidence="3">The sequence shown here is derived from an EMBL/GenBank/DDBJ whole genome shotgun (WGS) entry which is preliminary data.</text>
</comment>
<name>A0A2T0KEY2_9ACTN</name>
<dbReference type="Gene3D" id="1.10.1660.10">
    <property type="match status" value="1"/>
</dbReference>
<keyword evidence="1 3" id="KW-0238">DNA-binding</keyword>
<protein>
    <submittedName>
        <fullName evidence="3">DNA-binding transcriptional MerR regulator</fullName>
    </submittedName>
</protein>
<dbReference type="SMART" id="SM00422">
    <property type="entry name" value="HTH_MERR"/>
    <property type="match status" value="1"/>
</dbReference>
<dbReference type="GO" id="GO:0003700">
    <property type="term" value="F:DNA-binding transcription factor activity"/>
    <property type="evidence" value="ECO:0007669"/>
    <property type="project" value="InterPro"/>
</dbReference>
<dbReference type="InterPro" id="IPR047057">
    <property type="entry name" value="MerR_fam"/>
</dbReference>
<dbReference type="CDD" id="cd00592">
    <property type="entry name" value="HTH_MerR-like"/>
    <property type="match status" value="1"/>
</dbReference>
<gene>
    <name evidence="3" type="ORF">CLV67_105116</name>
</gene>
<dbReference type="SUPFAM" id="SSF46955">
    <property type="entry name" value="Putative DNA-binding domain"/>
    <property type="match status" value="1"/>
</dbReference>
<dbReference type="Pfam" id="PF13411">
    <property type="entry name" value="MerR_1"/>
    <property type="match status" value="1"/>
</dbReference>
<dbReference type="PRINTS" id="PR00040">
    <property type="entry name" value="HTHMERR"/>
</dbReference>
<evidence type="ECO:0000313" key="3">
    <source>
        <dbReference type="EMBL" id="PRX21939.1"/>
    </source>
</evidence>
<organism evidence="3 4">
    <name type="scientific">Actinoplanes italicus</name>
    <dbReference type="NCBI Taxonomy" id="113567"/>
    <lineage>
        <taxon>Bacteria</taxon>
        <taxon>Bacillati</taxon>
        <taxon>Actinomycetota</taxon>
        <taxon>Actinomycetes</taxon>
        <taxon>Micromonosporales</taxon>
        <taxon>Micromonosporaceae</taxon>
        <taxon>Actinoplanes</taxon>
    </lineage>
</organism>
<dbReference type="PANTHER" id="PTHR30204">
    <property type="entry name" value="REDOX-CYCLING DRUG-SENSING TRANSCRIPTIONAL ACTIVATOR SOXR"/>
    <property type="match status" value="1"/>
</dbReference>
<dbReference type="Proteomes" id="UP000239415">
    <property type="component" value="Unassembled WGS sequence"/>
</dbReference>
<evidence type="ECO:0000256" key="1">
    <source>
        <dbReference type="ARBA" id="ARBA00023125"/>
    </source>
</evidence>